<sequence>MRYIKRLYNLTWRICADTAASAVAAGGSRCFCKSLCWTTPLKTTQPLMLTTPQPSGCHKTDDPLTRRDFVKLCILATQKTLRANSQPYLFWGLLDSSPEVRAMSSSAYNATININMNADTIQKLLAGQYILYGYKAVQSTDKAGRPLVWFGTQSYSTTTVVSCSDTYQVYTSSSPIVSGEQITVGFSTDILCGQTLQVIEGGVGSVVNTGHPGDVSISNQTTTEFTCGIMQEQTINGNPSAFVPYCAFPLNGLNLQEIRPLNKILLMFSTAKTNNGTVVVDSADSTALAGANGPGIIIDFSAMSSCTVTYDVNLGWDWGNYAWAQQIPANENLTPWLIE</sequence>
<keyword evidence="1" id="KW-0732">Signal</keyword>
<feature type="chain" id="PRO_5003445451" evidence="1">
    <location>
        <begin position="25"/>
        <end position="339"/>
    </location>
</feature>
<dbReference type="EMBL" id="JH109152">
    <property type="protein sequence ID" value="EGW23238.1"/>
    <property type="molecule type" value="Genomic_DNA"/>
</dbReference>
<protein>
    <submittedName>
        <fullName evidence="2">Uncharacterized protein</fullName>
    </submittedName>
</protein>
<reference evidence="2 3" key="1">
    <citation type="submission" date="2011-06" db="EMBL/GenBank/DDBJ databases">
        <title>Genomic sequence of Methylobacter tundripaludum SV96.</title>
        <authorList>
            <consortium name="US DOE Joint Genome Institute"/>
            <person name="Lucas S."/>
            <person name="Han J."/>
            <person name="Lapidus A."/>
            <person name="Cheng J.-F."/>
            <person name="Goodwin L."/>
            <person name="Pitluck S."/>
            <person name="Held B."/>
            <person name="Detter J.C."/>
            <person name="Han C."/>
            <person name="Tapia R."/>
            <person name="Land M."/>
            <person name="Hauser L."/>
            <person name="Kyrpides N."/>
            <person name="Ivanova N."/>
            <person name="Ovchinnikova G."/>
            <person name="Pagani I."/>
            <person name="Klotz M.G."/>
            <person name="Dispirito A.A."/>
            <person name="Murrell J.C."/>
            <person name="Dunfield P."/>
            <person name="Kalyuzhnaya M.G."/>
            <person name="Svenning M."/>
            <person name="Trotsenko Y.A."/>
            <person name="Stein L.Y."/>
            <person name="Woyke T."/>
        </authorList>
    </citation>
    <scope>NUCLEOTIDE SEQUENCE [LARGE SCALE GENOMIC DNA]</scope>
    <source>
        <strain evidence="3">ATCC BAA-1195 / DSM 17260 / SV96</strain>
    </source>
</reference>
<evidence type="ECO:0000313" key="3">
    <source>
        <dbReference type="Proteomes" id="UP000004664"/>
    </source>
</evidence>
<organism evidence="2 3">
    <name type="scientific">Methylobacter tundripaludum (strain ATCC BAA-1195 / DSM 17260 / SV96)</name>
    <dbReference type="NCBI Taxonomy" id="697282"/>
    <lineage>
        <taxon>Bacteria</taxon>
        <taxon>Pseudomonadati</taxon>
        <taxon>Pseudomonadota</taxon>
        <taxon>Gammaproteobacteria</taxon>
        <taxon>Methylococcales</taxon>
        <taxon>Methylococcaceae</taxon>
        <taxon>Methylobacter</taxon>
    </lineage>
</organism>
<dbReference type="HOGENOM" id="CLU_818375_0_0_6"/>
<dbReference type="Proteomes" id="UP000004664">
    <property type="component" value="Unassembled WGS sequence"/>
</dbReference>
<proteinExistence type="predicted"/>
<keyword evidence="3" id="KW-1185">Reference proteome</keyword>
<dbReference type="eggNOG" id="ENOG5032U85">
    <property type="taxonomic scope" value="Bacteria"/>
</dbReference>
<evidence type="ECO:0000313" key="2">
    <source>
        <dbReference type="EMBL" id="EGW23238.1"/>
    </source>
</evidence>
<feature type="signal peptide" evidence="1">
    <location>
        <begin position="1"/>
        <end position="24"/>
    </location>
</feature>
<name>G3IQN8_METTV</name>
<gene>
    <name evidence="2" type="ORF">Mettu_2086</name>
</gene>
<evidence type="ECO:0000256" key="1">
    <source>
        <dbReference type="SAM" id="SignalP"/>
    </source>
</evidence>
<accession>G3IQN8</accession>
<dbReference type="AlphaFoldDB" id="G3IQN8"/>